<evidence type="ECO:0000259" key="7">
    <source>
        <dbReference type="SMART" id="SM00790"/>
    </source>
</evidence>
<keyword evidence="6" id="KW-0411">Iron-sulfur</keyword>
<dbReference type="InterPro" id="IPR051919">
    <property type="entry name" value="W-dependent_AOR"/>
</dbReference>
<feature type="non-terminal residue" evidence="8">
    <location>
        <position position="374"/>
    </location>
</feature>
<dbReference type="InterPro" id="IPR036503">
    <property type="entry name" value="Ald_Fedxn_OxRdtase_N_sf"/>
</dbReference>
<evidence type="ECO:0000256" key="6">
    <source>
        <dbReference type="ARBA" id="ARBA00023014"/>
    </source>
</evidence>
<dbReference type="GO" id="GO:0009055">
    <property type="term" value="F:electron transfer activity"/>
    <property type="evidence" value="ECO:0007669"/>
    <property type="project" value="InterPro"/>
</dbReference>
<keyword evidence="4" id="KW-0479">Metal-binding</keyword>
<dbReference type="SMART" id="SM00790">
    <property type="entry name" value="AFOR_N"/>
    <property type="match status" value="1"/>
</dbReference>
<organism evidence="8">
    <name type="scientific">Candidatus Syntropharchaeum butanivorans</name>
    <dbReference type="NCBI Taxonomy" id="1839936"/>
    <lineage>
        <taxon>Archaea</taxon>
        <taxon>Methanobacteriati</taxon>
        <taxon>Methanobacteriota</taxon>
        <taxon>Stenosarchaea group</taxon>
        <taxon>Methanomicrobia</taxon>
        <taxon>Methanosarcinales</taxon>
        <taxon>ANME-2 cluster</taxon>
        <taxon>Candidatus Syntropharchaeum</taxon>
    </lineage>
</organism>
<dbReference type="InterPro" id="IPR013983">
    <property type="entry name" value="Ald_Fedxn_OxRdtase_N"/>
</dbReference>
<proteinExistence type="inferred from homology"/>
<dbReference type="AlphaFoldDB" id="A0A7C1B482"/>
<dbReference type="GO" id="GO:0016625">
    <property type="term" value="F:oxidoreductase activity, acting on the aldehyde or oxo group of donors, iron-sulfur protein as acceptor"/>
    <property type="evidence" value="ECO:0007669"/>
    <property type="project" value="InterPro"/>
</dbReference>
<keyword evidence="3" id="KW-0004">4Fe-4S</keyword>
<dbReference type="EMBL" id="DQZR01000236">
    <property type="protein sequence ID" value="HDM36699.1"/>
    <property type="molecule type" value="Genomic_DNA"/>
</dbReference>
<evidence type="ECO:0000256" key="3">
    <source>
        <dbReference type="ARBA" id="ARBA00022485"/>
    </source>
</evidence>
<evidence type="ECO:0000256" key="1">
    <source>
        <dbReference type="ARBA" id="ARBA00001966"/>
    </source>
</evidence>
<comment type="caution">
    <text evidence="8">The sequence shown here is derived from an EMBL/GenBank/DDBJ whole genome shotgun (WGS) entry which is preliminary data.</text>
</comment>
<dbReference type="InterPro" id="IPR001203">
    <property type="entry name" value="OxRdtase_Ald_Fedxn_C"/>
</dbReference>
<feature type="domain" description="Aldehyde ferredoxin oxidoreductase N-terminal" evidence="7">
    <location>
        <begin position="9"/>
        <end position="207"/>
    </location>
</feature>
<reference evidence="8" key="1">
    <citation type="journal article" date="2020" name="mSystems">
        <title>Genome- and Community-Level Interaction Insights into Carbon Utilization and Element Cycling Functions of Hydrothermarchaeota in Hydrothermal Sediment.</title>
        <authorList>
            <person name="Zhou Z."/>
            <person name="Liu Y."/>
            <person name="Xu W."/>
            <person name="Pan J."/>
            <person name="Luo Z.H."/>
            <person name="Li M."/>
        </authorList>
    </citation>
    <scope>NUCLEOTIDE SEQUENCE [LARGE SCALE GENOMIC DNA]</scope>
    <source>
        <strain evidence="8">HyVt-185</strain>
    </source>
</reference>
<dbReference type="PANTHER" id="PTHR30038">
    <property type="entry name" value="ALDEHYDE FERREDOXIN OXIDOREDUCTASE"/>
    <property type="match status" value="1"/>
</dbReference>
<dbReference type="Proteomes" id="UP000885863">
    <property type="component" value="Unassembled WGS sequence"/>
</dbReference>
<protein>
    <submittedName>
        <fullName evidence="8">Aldehyde ferredoxin oxidoreductase</fullName>
    </submittedName>
</protein>
<comment type="similarity">
    <text evidence="2">Belongs to the AOR/FOR family.</text>
</comment>
<evidence type="ECO:0000313" key="8">
    <source>
        <dbReference type="EMBL" id="HDM36699.1"/>
    </source>
</evidence>
<evidence type="ECO:0000256" key="4">
    <source>
        <dbReference type="ARBA" id="ARBA00022723"/>
    </source>
</evidence>
<dbReference type="GO" id="GO:0051539">
    <property type="term" value="F:4 iron, 4 sulfur cluster binding"/>
    <property type="evidence" value="ECO:0007669"/>
    <property type="project" value="UniProtKB-KW"/>
</dbReference>
<dbReference type="Gene3D" id="3.60.9.10">
    <property type="entry name" value="Aldehyde ferredoxin oxidoreductase, N-terminal domain"/>
    <property type="match status" value="1"/>
</dbReference>
<dbReference type="SUPFAM" id="SSF48310">
    <property type="entry name" value="Aldehyde ferredoxin oxidoreductase, C-terminal domains"/>
    <property type="match status" value="1"/>
</dbReference>
<gene>
    <name evidence="8" type="ORF">ENG09_05575</name>
</gene>
<dbReference type="GO" id="GO:0046872">
    <property type="term" value="F:metal ion binding"/>
    <property type="evidence" value="ECO:0007669"/>
    <property type="project" value="UniProtKB-KW"/>
</dbReference>
<dbReference type="SUPFAM" id="SSF56228">
    <property type="entry name" value="Aldehyde ferredoxin oxidoreductase, N-terminal domain"/>
    <property type="match status" value="1"/>
</dbReference>
<dbReference type="PANTHER" id="PTHR30038:SF0">
    <property type="entry name" value="TUNGSTEN-CONTAINING ALDEHYDE FERREDOXIN OXIDOREDUCTASE"/>
    <property type="match status" value="1"/>
</dbReference>
<evidence type="ECO:0000256" key="2">
    <source>
        <dbReference type="ARBA" id="ARBA00011032"/>
    </source>
</evidence>
<dbReference type="InterPro" id="IPR036021">
    <property type="entry name" value="Tungsten_al_ferr_oxy-like_C"/>
</dbReference>
<dbReference type="Gene3D" id="1.10.569.10">
    <property type="entry name" value="Aldehyde Ferredoxin Oxidoreductase Protein, subunit A, domain 2"/>
    <property type="match status" value="1"/>
</dbReference>
<dbReference type="Pfam" id="PF01314">
    <property type="entry name" value="AFOR_C"/>
    <property type="match status" value="1"/>
</dbReference>
<sequence>MKPDGNFGWCRKILEVDLSDESIKEISPPYELLRCYLGGRGLGVRLVYDNGRVTPLSPDNLLVFAAGPLTGTPTPASGRASVVTRSPATGTIFDANAGGKFGYELKRAGFDAIVLKGRADRPVILEIEDDEVEIRNGDDLWGCNLKETIRIMRQQGTGSIAAIGRAGERLLSIASIGVDGSHYFARGGVGAVMGSKKLKAIRIKGNGRISIFDEDAFSHHRRTIQRMLVASPTIDKGLKVFGTPVLVKIAEWMGILPVDNFRGGKFDARPLYGSRLRSEHPSKRRACPSCPIGCKREERGGGELPEYETIAMFGPNLLNDDLDLIIEANRICNDYGIDTISSGSIIATHGISGPCEIPGLIEEIGEGKNRLKGG</sequence>
<dbReference type="Pfam" id="PF02730">
    <property type="entry name" value="AFOR_N"/>
    <property type="match status" value="1"/>
</dbReference>
<dbReference type="InterPro" id="IPR013984">
    <property type="entry name" value="Ald_Fedxn_OxRdtase_dom2"/>
</dbReference>
<name>A0A7C1B482_9EURY</name>
<keyword evidence="5" id="KW-0408">Iron</keyword>
<evidence type="ECO:0000256" key="5">
    <source>
        <dbReference type="ARBA" id="ARBA00023004"/>
    </source>
</evidence>
<accession>A0A7C1B482</accession>
<comment type="cofactor">
    <cofactor evidence="1">
        <name>[4Fe-4S] cluster</name>
        <dbReference type="ChEBI" id="CHEBI:49883"/>
    </cofactor>
</comment>